<gene>
    <name evidence="1" type="ORF">CPT_Maja_078</name>
</gene>
<dbReference type="Proteomes" id="UP000593952">
    <property type="component" value="Segment"/>
</dbReference>
<accession>A0A7S6R8A0</accession>
<evidence type="ECO:0000313" key="1">
    <source>
        <dbReference type="EMBL" id="QOV06298.1"/>
    </source>
</evidence>
<protein>
    <submittedName>
        <fullName evidence="1">Uncharacterized protein</fullName>
    </submittedName>
</protein>
<dbReference type="EMBL" id="MT708549">
    <property type="protein sequence ID" value="QOV06298.1"/>
    <property type="molecule type" value="Genomic_DNA"/>
</dbReference>
<reference evidence="1 2" key="1">
    <citation type="submission" date="2020-07" db="EMBL/GenBank/DDBJ databases">
        <title>Complete genome sequence of Burkholderia gladioli phage Maja.</title>
        <authorList>
            <person name="Yu Z."/>
            <person name="Yao G.W."/>
            <person name="Guadalupe Vizoso-Pinto M."/>
            <person name="Sun L."/>
            <person name="Le T."/>
            <person name="Gonzalez C."/>
            <person name="Young R."/>
            <person name="Liu M."/>
        </authorList>
    </citation>
    <scope>NUCLEOTIDE SEQUENCE [LARGE SCALE GENOMIC DNA]</scope>
</reference>
<sequence>MTPKIMNVKEIQIGDHIFFDGDPVAKRVFDREHDPELEIVVLYFESPNDGQNHARIFNECEEVKVFRQEERNHFAPTTDFVKEQLGWVEETGTAEHLPEFTVEPRTKHEYPIRIAYDPAGFNENQNRRYTAHPARNAYDDLSRVEEQYPDTHTGSGLHRSKKREGLTDRQIGRMLHVAFIQNKQTKRIFDDWLTVKCAKPDAKGVSRSYISVHWREAKCDMTIAGRARDVIPQLCKLLNKGKK</sequence>
<keyword evidence="2" id="KW-1185">Reference proteome</keyword>
<proteinExistence type="predicted"/>
<name>A0A7S6R8A0_9CAUD</name>
<organism evidence="1 2">
    <name type="scientific">Burkholderia phage Maja</name>
    <dbReference type="NCBI Taxonomy" id="2767571"/>
    <lineage>
        <taxon>Viruses</taxon>
        <taxon>Duplodnaviria</taxon>
        <taxon>Heunggongvirae</taxon>
        <taxon>Uroviricota</taxon>
        <taxon>Caudoviricetes</taxon>
        <taxon>Lindbergviridae</taxon>
        <taxon>Gladiolivirus</taxon>
        <taxon>Gladiolivirus maja</taxon>
    </lineage>
</organism>
<evidence type="ECO:0000313" key="2">
    <source>
        <dbReference type="Proteomes" id="UP000593952"/>
    </source>
</evidence>